<reference evidence="2 3" key="1">
    <citation type="journal article" date="2015" name="Nature">
        <title>rRNA introns, odd ribosomes, and small enigmatic genomes across a large radiation of phyla.</title>
        <authorList>
            <person name="Brown C.T."/>
            <person name="Hug L.A."/>
            <person name="Thomas B.C."/>
            <person name="Sharon I."/>
            <person name="Castelle C.J."/>
            <person name="Singh A."/>
            <person name="Wilkins M.J."/>
            <person name="Williams K.H."/>
            <person name="Banfield J.F."/>
        </authorList>
    </citation>
    <scope>NUCLEOTIDE SEQUENCE [LARGE SCALE GENOMIC DNA]</scope>
</reference>
<feature type="domain" description="Carrier" evidence="1">
    <location>
        <begin position="7"/>
        <end position="71"/>
    </location>
</feature>
<dbReference type="InterPro" id="IPR009081">
    <property type="entry name" value="PP-bd_ACP"/>
</dbReference>
<evidence type="ECO:0000259" key="1">
    <source>
        <dbReference type="Pfam" id="PF00550"/>
    </source>
</evidence>
<dbReference type="EMBL" id="LCKS01000003">
    <property type="protein sequence ID" value="KKU03180.1"/>
    <property type="molecule type" value="Genomic_DNA"/>
</dbReference>
<dbReference type="AlphaFoldDB" id="A0A0G1Q3D4"/>
<dbReference type="SUPFAM" id="SSF47336">
    <property type="entry name" value="ACP-like"/>
    <property type="match status" value="1"/>
</dbReference>
<evidence type="ECO:0000313" key="3">
    <source>
        <dbReference type="Proteomes" id="UP000034264"/>
    </source>
</evidence>
<organism evidence="2 3">
    <name type="scientific">Candidatus Amesbacteria bacterium GW2011_GWC2_45_19</name>
    <dbReference type="NCBI Taxonomy" id="1618366"/>
    <lineage>
        <taxon>Bacteria</taxon>
        <taxon>Candidatus Amesiibacteriota</taxon>
    </lineage>
</organism>
<name>A0A0G1Q3D4_9BACT</name>
<comment type="caution">
    <text evidence="2">The sequence shown here is derived from an EMBL/GenBank/DDBJ whole genome shotgun (WGS) entry which is preliminary data.</text>
</comment>
<dbReference type="Proteomes" id="UP000034264">
    <property type="component" value="Unassembled WGS sequence"/>
</dbReference>
<evidence type="ECO:0000313" key="2">
    <source>
        <dbReference type="EMBL" id="KKU03180.1"/>
    </source>
</evidence>
<sequence length="79" mass="8722">MQVAPAIIQFLANEFQLDPDHLNPDTSFTTDLGLTAEQLTDLLQRLQESLGVILPEDKVPAIATIGNLLELFEEDDAPF</sequence>
<accession>A0A0G1Q3D4</accession>
<gene>
    <name evidence="2" type="ORF">UX05_C0003G0019</name>
</gene>
<dbReference type="InterPro" id="IPR036736">
    <property type="entry name" value="ACP-like_sf"/>
</dbReference>
<dbReference type="Pfam" id="PF00550">
    <property type="entry name" value="PP-binding"/>
    <property type="match status" value="1"/>
</dbReference>
<dbReference type="Gene3D" id="1.10.1200.10">
    <property type="entry name" value="ACP-like"/>
    <property type="match status" value="1"/>
</dbReference>
<proteinExistence type="predicted"/>
<protein>
    <submittedName>
        <fullName evidence="2">Acyl carrier protein</fullName>
    </submittedName>
</protein>